<dbReference type="GO" id="GO:0016757">
    <property type="term" value="F:glycosyltransferase activity"/>
    <property type="evidence" value="ECO:0007669"/>
    <property type="project" value="InterPro"/>
</dbReference>
<keyword evidence="1 3" id="KW-0808">Transferase</keyword>
<evidence type="ECO:0000313" key="3">
    <source>
        <dbReference type="EMBL" id="RIH63239.1"/>
    </source>
</evidence>
<dbReference type="OrthoDB" id="9801609at2"/>
<dbReference type="PANTHER" id="PTHR46401">
    <property type="entry name" value="GLYCOSYLTRANSFERASE WBBK-RELATED"/>
    <property type="match status" value="1"/>
</dbReference>
<gene>
    <name evidence="3" type="ORF">D1164_20520</name>
</gene>
<organism evidence="3 4">
    <name type="scientific">Mariniphaga sediminis</name>
    <dbReference type="NCBI Taxonomy" id="1628158"/>
    <lineage>
        <taxon>Bacteria</taxon>
        <taxon>Pseudomonadati</taxon>
        <taxon>Bacteroidota</taxon>
        <taxon>Bacteroidia</taxon>
        <taxon>Marinilabiliales</taxon>
        <taxon>Prolixibacteraceae</taxon>
        <taxon>Mariniphaga</taxon>
    </lineage>
</organism>
<proteinExistence type="predicted"/>
<dbReference type="AlphaFoldDB" id="A0A399CU49"/>
<comment type="caution">
    <text evidence="3">The sequence shown here is derived from an EMBL/GenBank/DDBJ whole genome shotgun (WGS) entry which is preliminary data.</text>
</comment>
<dbReference type="Pfam" id="PF00534">
    <property type="entry name" value="Glycos_transf_1"/>
    <property type="match status" value="1"/>
</dbReference>
<keyword evidence="4" id="KW-1185">Reference proteome</keyword>
<dbReference type="Gene3D" id="3.40.50.2000">
    <property type="entry name" value="Glycogen Phosphorylase B"/>
    <property type="match status" value="2"/>
</dbReference>
<evidence type="ECO:0000256" key="1">
    <source>
        <dbReference type="ARBA" id="ARBA00022679"/>
    </source>
</evidence>
<accession>A0A399CU49</accession>
<protein>
    <submittedName>
        <fullName evidence="3">Glycosyltransferase</fullName>
    </submittedName>
</protein>
<sequence>MNILINFSALKKGGGQNVALNFLHGLFELKYPTHTFFFLVVKHSAIHKYLQERKQQNIIFSAGSPIKRIVQEFFKLPKTLNRLNIDITYTYFGYGLFNNSIPQVSGVAVSNIFFPEIKFWEGSSLKLLMYKIIDRYRLYGIKKANALIFENQAMEERAHRIYKILKSKTTYIAPSFNPTFEQQELKINGLKKDTTKLLMLCGWQRNKNIMKVPEIASLLKQASEEFRFIITAPEDNSTDHLEFSRLVEKYGVKEMISIIGPVSKQQLKSLYSQIDFVLLMSKLESFSNNIIEAWYFKKPLIVSNEEWSKAICKNAGYYVNRESSREVSDSIYQLYKSENIQSQLIQSGLENLKEYPSIKEKTSLEIEFLEKIYHDFKTTV</sequence>
<evidence type="ECO:0000259" key="2">
    <source>
        <dbReference type="Pfam" id="PF00534"/>
    </source>
</evidence>
<feature type="domain" description="Glycosyl transferase family 1" evidence="2">
    <location>
        <begin position="183"/>
        <end position="348"/>
    </location>
</feature>
<evidence type="ECO:0000313" key="4">
    <source>
        <dbReference type="Proteomes" id="UP000266441"/>
    </source>
</evidence>
<dbReference type="PANTHER" id="PTHR46401:SF2">
    <property type="entry name" value="GLYCOSYLTRANSFERASE WBBK-RELATED"/>
    <property type="match status" value="1"/>
</dbReference>
<name>A0A399CU49_9BACT</name>
<dbReference type="Proteomes" id="UP000266441">
    <property type="component" value="Unassembled WGS sequence"/>
</dbReference>
<dbReference type="RefSeq" id="WP_119351781.1">
    <property type="nucleotide sequence ID" value="NZ_QWET01000023.1"/>
</dbReference>
<reference evidence="3 4" key="1">
    <citation type="journal article" date="2015" name="Int. J. Syst. Evol. Microbiol.">
        <title>Mariniphaga sediminis sp. nov., isolated from coastal sediment.</title>
        <authorList>
            <person name="Wang F.Q."/>
            <person name="Shen Q.Y."/>
            <person name="Chen G.J."/>
            <person name="Du Z.J."/>
        </authorList>
    </citation>
    <scope>NUCLEOTIDE SEQUENCE [LARGE SCALE GENOMIC DNA]</scope>
    <source>
        <strain evidence="3 4">SY21</strain>
    </source>
</reference>
<dbReference type="InterPro" id="IPR001296">
    <property type="entry name" value="Glyco_trans_1"/>
</dbReference>
<dbReference type="EMBL" id="QWET01000023">
    <property type="protein sequence ID" value="RIH63239.1"/>
    <property type="molecule type" value="Genomic_DNA"/>
</dbReference>
<dbReference type="SUPFAM" id="SSF53756">
    <property type="entry name" value="UDP-Glycosyltransferase/glycogen phosphorylase"/>
    <property type="match status" value="1"/>
</dbReference>